<dbReference type="Gene3D" id="1.20.1250.20">
    <property type="entry name" value="MFS general substrate transporter like domains"/>
    <property type="match status" value="1"/>
</dbReference>
<proteinExistence type="predicted"/>
<feature type="region of interest" description="Disordered" evidence="5">
    <location>
        <begin position="34"/>
        <end position="69"/>
    </location>
</feature>
<evidence type="ECO:0000313" key="8">
    <source>
        <dbReference type="EMBL" id="KAK8075988.1"/>
    </source>
</evidence>
<feature type="transmembrane region" description="Helical" evidence="6">
    <location>
        <begin position="439"/>
        <end position="463"/>
    </location>
</feature>
<evidence type="ECO:0000256" key="2">
    <source>
        <dbReference type="ARBA" id="ARBA00022692"/>
    </source>
</evidence>
<dbReference type="PANTHER" id="PTHR23502:SF23">
    <property type="entry name" value="FLUCONAZOLE RESISTANCE PROTEIN 1"/>
    <property type="match status" value="1"/>
</dbReference>
<evidence type="ECO:0000313" key="9">
    <source>
        <dbReference type="Proteomes" id="UP001480595"/>
    </source>
</evidence>
<name>A0ABR1VXL5_9PEZI</name>
<feature type="transmembrane region" description="Helical" evidence="6">
    <location>
        <begin position="413"/>
        <end position="433"/>
    </location>
</feature>
<dbReference type="PROSITE" id="PS50850">
    <property type="entry name" value="MFS"/>
    <property type="match status" value="1"/>
</dbReference>
<dbReference type="CDD" id="cd17323">
    <property type="entry name" value="MFS_Tpo1_MDR_like"/>
    <property type="match status" value="1"/>
</dbReference>
<comment type="caution">
    <text evidence="8">The sequence shown here is derived from an EMBL/GenBank/DDBJ whole genome shotgun (WGS) entry which is preliminary data.</text>
</comment>
<feature type="transmembrane region" description="Helical" evidence="6">
    <location>
        <begin position="136"/>
        <end position="156"/>
    </location>
</feature>
<dbReference type="Proteomes" id="UP001480595">
    <property type="component" value="Unassembled WGS sequence"/>
</dbReference>
<evidence type="ECO:0000256" key="1">
    <source>
        <dbReference type="ARBA" id="ARBA00004141"/>
    </source>
</evidence>
<evidence type="ECO:0000256" key="3">
    <source>
        <dbReference type="ARBA" id="ARBA00022989"/>
    </source>
</evidence>
<dbReference type="InterPro" id="IPR020846">
    <property type="entry name" value="MFS_dom"/>
</dbReference>
<dbReference type="InterPro" id="IPR011701">
    <property type="entry name" value="MFS"/>
</dbReference>
<keyword evidence="9" id="KW-1185">Reference proteome</keyword>
<feature type="transmembrane region" description="Helical" evidence="6">
    <location>
        <begin position="101"/>
        <end position="121"/>
    </location>
</feature>
<keyword evidence="4 6" id="KW-0472">Membrane</keyword>
<dbReference type="SUPFAM" id="SSF103473">
    <property type="entry name" value="MFS general substrate transporter"/>
    <property type="match status" value="1"/>
</dbReference>
<dbReference type="InterPro" id="IPR036259">
    <property type="entry name" value="MFS_trans_sf"/>
</dbReference>
<dbReference type="Pfam" id="PF07690">
    <property type="entry name" value="MFS_1"/>
    <property type="match status" value="1"/>
</dbReference>
<evidence type="ECO:0000256" key="6">
    <source>
        <dbReference type="SAM" id="Phobius"/>
    </source>
</evidence>
<gene>
    <name evidence="8" type="ORF">PG994_003260</name>
</gene>
<feature type="domain" description="Major facilitator superfamily (MFS) profile" evidence="7">
    <location>
        <begin position="102"/>
        <end position="531"/>
    </location>
</feature>
<comment type="subcellular location">
    <subcellularLocation>
        <location evidence="1">Membrane</location>
        <topology evidence="1">Multi-pass membrane protein</topology>
    </subcellularLocation>
</comment>
<feature type="transmembrane region" description="Helical" evidence="6">
    <location>
        <begin position="228"/>
        <end position="251"/>
    </location>
</feature>
<feature type="transmembrane region" description="Helical" evidence="6">
    <location>
        <begin position="375"/>
        <end position="393"/>
    </location>
</feature>
<dbReference type="PANTHER" id="PTHR23502">
    <property type="entry name" value="MAJOR FACILITATOR SUPERFAMILY"/>
    <property type="match status" value="1"/>
</dbReference>
<accession>A0ABR1VXL5</accession>
<feature type="transmembrane region" description="Helical" evidence="6">
    <location>
        <begin position="191"/>
        <end position="216"/>
    </location>
</feature>
<dbReference type="RefSeq" id="XP_066718947.1">
    <property type="nucleotide sequence ID" value="XM_066854669.1"/>
</dbReference>
<evidence type="ECO:0000256" key="5">
    <source>
        <dbReference type="SAM" id="MobiDB-lite"/>
    </source>
</evidence>
<dbReference type="EMBL" id="JAQQWL010000004">
    <property type="protein sequence ID" value="KAK8075988.1"/>
    <property type="molecule type" value="Genomic_DNA"/>
</dbReference>
<keyword evidence="2 6" id="KW-0812">Transmembrane</keyword>
<feature type="transmembrane region" description="Helical" evidence="6">
    <location>
        <begin position="263"/>
        <end position="288"/>
    </location>
</feature>
<feature type="transmembrane region" description="Helical" evidence="6">
    <location>
        <begin position="475"/>
        <end position="496"/>
    </location>
</feature>
<evidence type="ECO:0000256" key="4">
    <source>
        <dbReference type="ARBA" id="ARBA00023136"/>
    </source>
</evidence>
<sequence length="660" mass="72163">MAFHLQSTIFGQLVRLVSRGKLFQYPDERDPSLWKGAVQRDDEAPGDKGNEGRSLATPAPSPNYQGSTPHPLSGHNVLVVGWYGPKDPENPQNWPVGLKHLIAFQLCLLNFAVYIASSIYVPGEASLMAEFGVSDIVATLGLSLFTLGYGFGPMLWSPLSEMPKIGRSGIFFWTLFAFLLLQLPVGFAPNVAIFLVFRWLTGFCGSPCLSTGGGTITDIYHPTAVPSLLCIWASAGICGPVFGPIIGGYLAPAKGWRWTIWVFTWMCVLVLLTMFFLFPETSAASILYQRARRLRKAMGNDRLRSQSEVDAAKHHTPKDTLVMLGCAFTLTFGEPVILLVDLYAGLLYGVLFRWFESFPLVYGDIYHFSSGQQGLVFLGIFVFAALTVPLFLLWTRLKVVPKMRDGSFVPEHLLPPTFIGCFALPVCLFWFGWGARPGVHWVVSVLGSGLFSVGMVTLFNSIYNYVGIAYARDAASVFAGAALFRASFGATFPLFARSLFGRLGIGPGNSLLGGIAVLFIPVPFVFYHRRTKLVRVLSHLGAWVRWSPIPIPIPITTVVGISDNHDRRHEQVIEPVRPSSRAADPFCNHDGNAANTSKARRSAVTAQKGDERFAPPATPLSCVMSTTSVVVDRGPRARRGAVYLAGTWGPCQITQKGSTG</sequence>
<keyword evidence="3 6" id="KW-1133">Transmembrane helix</keyword>
<feature type="transmembrane region" description="Helical" evidence="6">
    <location>
        <begin position="508"/>
        <end position="527"/>
    </location>
</feature>
<feature type="compositionally biased region" description="Basic and acidic residues" evidence="5">
    <location>
        <begin position="34"/>
        <end position="51"/>
    </location>
</feature>
<reference evidence="8 9" key="1">
    <citation type="submission" date="2023-01" db="EMBL/GenBank/DDBJ databases">
        <title>Analysis of 21 Apiospora genomes using comparative genomics revels a genus with tremendous synthesis potential of carbohydrate active enzymes and secondary metabolites.</title>
        <authorList>
            <person name="Sorensen T."/>
        </authorList>
    </citation>
    <scope>NUCLEOTIDE SEQUENCE [LARGE SCALE GENOMIC DNA]</scope>
    <source>
        <strain evidence="8 9">CBS 135458</strain>
    </source>
</reference>
<feature type="transmembrane region" description="Helical" evidence="6">
    <location>
        <begin position="168"/>
        <end position="185"/>
    </location>
</feature>
<feature type="transmembrane region" description="Helical" evidence="6">
    <location>
        <begin position="336"/>
        <end position="355"/>
    </location>
</feature>
<organism evidence="8 9">
    <name type="scientific">Apiospora phragmitis</name>
    <dbReference type="NCBI Taxonomy" id="2905665"/>
    <lineage>
        <taxon>Eukaryota</taxon>
        <taxon>Fungi</taxon>
        <taxon>Dikarya</taxon>
        <taxon>Ascomycota</taxon>
        <taxon>Pezizomycotina</taxon>
        <taxon>Sordariomycetes</taxon>
        <taxon>Xylariomycetidae</taxon>
        <taxon>Amphisphaeriales</taxon>
        <taxon>Apiosporaceae</taxon>
        <taxon>Apiospora</taxon>
    </lineage>
</organism>
<evidence type="ECO:0000259" key="7">
    <source>
        <dbReference type="PROSITE" id="PS50850"/>
    </source>
</evidence>
<protein>
    <submittedName>
        <fullName evidence="8">MFS general substrate transporter</fullName>
    </submittedName>
</protein>
<dbReference type="GeneID" id="92087732"/>